<accession>A0ABD3I8E1</accession>
<protein>
    <submittedName>
        <fullName evidence="2">Uncharacterized protein</fullName>
    </submittedName>
</protein>
<gene>
    <name evidence="2" type="ORF">R1sor_012880</name>
</gene>
<proteinExistence type="predicted"/>
<evidence type="ECO:0000256" key="1">
    <source>
        <dbReference type="SAM" id="MobiDB-lite"/>
    </source>
</evidence>
<reference evidence="2 3" key="1">
    <citation type="submission" date="2024-09" db="EMBL/GenBank/DDBJ databases">
        <title>Chromosome-scale assembly of Riccia sorocarpa.</title>
        <authorList>
            <person name="Paukszto L."/>
        </authorList>
    </citation>
    <scope>NUCLEOTIDE SEQUENCE [LARGE SCALE GENOMIC DNA]</scope>
    <source>
        <strain evidence="2">LP-2024</strain>
        <tissue evidence="2">Aerial parts of the thallus</tissue>
    </source>
</reference>
<evidence type="ECO:0000313" key="3">
    <source>
        <dbReference type="Proteomes" id="UP001633002"/>
    </source>
</evidence>
<name>A0ABD3I8E1_9MARC</name>
<dbReference type="AlphaFoldDB" id="A0ABD3I8E1"/>
<dbReference type="EMBL" id="JBJQOH010000002">
    <property type="protein sequence ID" value="KAL3698804.1"/>
    <property type="molecule type" value="Genomic_DNA"/>
</dbReference>
<organism evidence="2 3">
    <name type="scientific">Riccia sorocarpa</name>
    <dbReference type="NCBI Taxonomy" id="122646"/>
    <lineage>
        <taxon>Eukaryota</taxon>
        <taxon>Viridiplantae</taxon>
        <taxon>Streptophyta</taxon>
        <taxon>Embryophyta</taxon>
        <taxon>Marchantiophyta</taxon>
        <taxon>Marchantiopsida</taxon>
        <taxon>Marchantiidae</taxon>
        <taxon>Marchantiales</taxon>
        <taxon>Ricciaceae</taxon>
        <taxon>Riccia</taxon>
    </lineage>
</organism>
<dbReference type="Proteomes" id="UP001633002">
    <property type="component" value="Unassembled WGS sequence"/>
</dbReference>
<feature type="region of interest" description="Disordered" evidence="1">
    <location>
        <begin position="90"/>
        <end position="115"/>
    </location>
</feature>
<comment type="caution">
    <text evidence="2">The sequence shown here is derived from an EMBL/GenBank/DDBJ whole genome shotgun (WGS) entry which is preliminary data.</text>
</comment>
<keyword evidence="3" id="KW-1185">Reference proteome</keyword>
<evidence type="ECO:0000313" key="2">
    <source>
        <dbReference type="EMBL" id="KAL3698804.1"/>
    </source>
</evidence>
<sequence length="257" mass="28667">MERRRSTPKLNVLPLFNDDFLARGRRMSAVFDEQFFQAPVPAPTRAIPVAPVPVRVIPIAPAPARVIPVAPAPVPASQFQVPLPHSQPAAAVDHGSVPVPNGGDVEELPSDNGDAAPQQEPAWVQLLLAMMSAALVVLMMVLSELEDLETEEMEVDFDFICSEEFFVRSLLTLPWAFDILHTLVEKGFLNVWRTGEIPISVLESNDSYKVEDVYHALKPLWSVSKVWKCDDKAHNRKEFTESDYESEHQCQPPPKLP</sequence>